<keyword evidence="2" id="KW-0560">Oxidoreductase</keyword>
<proteinExistence type="inferred from homology"/>
<evidence type="ECO:0000256" key="2">
    <source>
        <dbReference type="ARBA" id="ARBA00023002"/>
    </source>
</evidence>
<evidence type="ECO:0000313" key="4">
    <source>
        <dbReference type="EMBL" id="ANP90083.1"/>
    </source>
</evidence>
<organism evidence="4 5">
    <name type="scientific">Rhizobium leguminosarum</name>
    <dbReference type="NCBI Taxonomy" id="384"/>
    <lineage>
        <taxon>Bacteria</taxon>
        <taxon>Pseudomonadati</taxon>
        <taxon>Pseudomonadota</taxon>
        <taxon>Alphaproteobacteria</taxon>
        <taxon>Hyphomicrobiales</taxon>
        <taxon>Rhizobiaceae</taxon>
        <taxon>Rhizobium/Agrobacterium group</taxon>
        <taxon>Rhizobium</taxon>
    </lineage>
</organism>
<dbReference type="EMBL" id="CP016288">
    <property type="protein sequence ID" value="ANP90083.1"/>
    <property type="molecule type" value="Genomic_DNA"/>
</dbReference>
<evidence type="ECO:0000259" key="3">
    <source>
        <dbReference type="Pfam" id="PF02812"/>
    </source>
</evidence>
<protein>
    <recommendedName>
        <fullName evidence="3">Glutamate/phenylalanine/leucine/valine/L-tryptophan dehydrogenase dimerisation domain-containing protein</fullName>
    </recommendedName>
</protein>
<dbReference type="InterPro" id="IPR006097">
    <property type="entry name" value="Glu/Leu/Phe/Val/Trp_DH_dimer"/>
</dbReference>
<reference evidence="4 5" key="1">
    <citation type="submission" date="2016-06" db="EMBL/GenBank/DDBJ databases">
        <title>Microsymbionts genomes from the relict species Vavilovia formosa.</title>
        <authorList>
            <person name="Chirak E."/>
            <person name="Kimeklis A."/>
            <person name="Andronov E."/>
        </authorList>
    </citation>
    <scope>NUCLEOTIDE SEQUENCE [LARGE SCALE GENOMIC DNA]</scope>
    <source>
        <strain evidence="4 5">Vaf10</strain>
        <plasmid evidence="5">Plasmid unnamed7</plasmid>
    </source>
</reference>
<dbReference type="GO" id="GO:0006538">
    <property type="term" value="P:L-glutamate catabolic process"/>
    <property type="evidence" value="ECO:0007669"/>
    <property type="project" value="TreeGrafter"/>
</dbReference>
<name>A0A1B1CJY8_RHILE</name>
<evidence type="ECO:0000256" key="1">
    <source>
        <dbReference type="ARBA" id="ARBA00006382"/>
    </source>
</evidence>
<dbReference type="PANTHER" id="PTHR11606">
    <property type="entry name" value="GLUTAMATE DEHYDROGENASE"/>
    <property type="match status" value="1"/>
</dbReference>
<feature type="domain" description="Glutamate/phenylalanine/leucine/valine/L-tryptophan dehydrogenase dimerisation" evidence="3">
    <location>
        <begin position="1"/>
        <end position="74"/>
    </location>
</feature>
<sequence>MTLKCSPVDVPFGGSKGALKIDPSEWSPQELERITRRFTQELNKRGLICFGVNVPAPDIGAGEREMAWMMDEFRRANPTDAVNARACVTGKPLSKGRAAAYVASSRQVADAYEAIGI</sequence>
<gene>
    <name evidence="4" type="ORF">BA011_39800</name>
</gene>
<dbReference type="Proteomes" id="UP000092691">
    <property type="component" value="Plasmid unnamed7"/>
</dbReference>
<dbReference type="PANTHER" id="PTHR11606:SF13">
    <property type="entry name" value="GLUTAMATE DEHYDROGENASE 1, MITOCHONDRIAL"/>
    <property type="match status" value="1"/>
</dbReference>
<keyword evidence="4" id="KW-0614">Plasmid</keyword>
<dbReference type="InterPro" id="IPR046346">
    <property type="entry name" value="Aminoacid_DH-like_N_sf"/>
</dbReference>
<accession>A0A1B1CJY8</accession>
<dbReference type="Pfam" id="PF02812">
    <property type="entry name" value="ELFV_dehydrog_N"/>
    <property type="match status" value="1"/>
</dbReference>
<dbReference type="SUPFAM" id="SSF53223">
    <property type="entry name" value="Aminoacid dehydrogenase-like, N-terminal domain"/>
    <property type="match status" value="1"/>
</dbReference>
<dbReference type="AlphaFoldDB" id="A0A1B1CJY8"/>
<evidence type="ECO:0000313" key="5">
    <source>
        <dbReference type="Proteomes" id="UP000092691"/>
    </source>
</evidence>
<dbReference type="Gene3D" id="3.40.50.10860">
    <property type="entry name" value="Leucine Dehydrogenase, chain A, domain 1"/>
    <property type="match status" value="1"/>
</dbReference>
<dbReference type="GO" id="GO:0004352">
    <property type="term" value="F:glutamate dehydrogenase (NAD+) activity"/>
    <property type="evidence" value="ECO:0007669"/>
    <property type="project" value="TreeGrafter"/>
</dbReference>
<geneLocation type="plasmid" evidence="4 5">
    <name>unnamed7</name>
</geneLocation>
<comment type="similarity">
    <text evidence="1">Belongs to the Glu/Leu/Phe/Val dehydrogenases family.</text>
</comment>